<protein>
    <submittedName>
        <fullName evidence="2">Uncharacterized protein</fullName>
    </submittedName>
</protein>
<comment type="caution">
    <text evidence="2">The sequence shown here is derived from an EMBL/GenBank/DDBJ whole genome shotgun (WGS) entry which is preliminary data.</text>
</comment>
<feature type="transmembrane region" description="Helical" evidence="1">
    <location>
        <begin position="53"/>
        <end position="77"/>
    </location>
</feature>
<dbReference type="AlphaFoldDB" id="A0AAN9SI17"/>
<evidence type="ECO:0000256" key="1">
    <source>
        <dbReference type="SAM" id="Phobius"/>
    </source>
</evidence>
<feature type="transmembrane region" description="Helical" evidence="1">
    <location>
        <begin position="6"/>
        <end position="27"/>
    </location>
</feature>
<gene>
    <name evidence="2" type="ORF">VNO78_15099</name>
</gene>
<sequence length="79" mass="9275">MGSKFFIRAGIFWRQALIALTILSYILKCKYEEFWDSTYFDGKREFSYCTGKFLGLLYQGIAIFNISISLYALYFLVPI</sequence>
<dbReference type="EMBL" id="JAYMYS010000004">
    <property type="protein sequence ID" value="KAK7394568.1"/>
    <property type="molecule type" value="Genomic_DNA"/>
</dbReference>
<keyword evidence="1" id="KW-0472">Membrane</keyword>
<name>A0AAN9SI17_PSOTE</name>
<keyword evidence="1" id="KW-0812">Transmembrane</keyword>
<dbReference type="Proteomes" id="UP001386955">
    <property type="component" value="Unassembled WGS sequence"/>
</dbReference>
<proteinExistence type="predicted"/>
<keyword evidence="3" id="KW-1185">Reference proteome</keyword>
<evidence type="ECO:0000313" key="3">
    <source>
        <dbReference type="Proteomes" id="UP001386955"/>
    </source>
</evidence>
<organism evidence="2 3">
    <name type="scientific">Psophocarpus tetragonolobus</name>
    <name type="common">Winged bean</name>
    <name type="synonym">Dolichos tetragonolobus</name>
    <dbReference type="NCBI Taxonomy" id="3891"/>
    <lineage>
        <taxon>Eukaryota</taxon>
        <taxon>Viridiplantae</taxon>
        <taxon>Streptophyta</taxon>
        <taxon>Embryophyta</taxon>
        <taxon>Tracheophyta</taxon>
        <taxon>Spermatophyta</taxon>
        <taxon>Magnoliopsida</taxon>
        <taxon>eudicotyledons</taxon>
        <taxon>Gunneridae</taxon>
        <taxon>Pentapetalae</taxon>
        <taxon>rosids</taxon>
        <taxon>fabids</taxon>
        <taxon>Fabales</taxon>
        <taxon>Fabaceae</taxon>
        <taxon>Papilionoideae</taxon>
        <taxon>50 kb inversion clade</taxon>
        <taxon>NPAAA clade</taxon>
        <taxon>indigoferoid/millettioid clade</taxon>
        <taxon>Phaseoleae</taxon>
        <taxon>Psophocarpus</taxon>
    </lineage>
</organism>
<reference evidence="2 3" key="1">
    <citation type="submission" date="2024-01" db="EMBL/GenBank/DDBJ databases">
        <title>The genomes of 5 underutilized Papilionoideae crops provide insights into root nodulation and disease resistanc.</title>
        <authorList>
            <person name="Jiang F."/>
        </authorList>
    </citation>
    <scope>NUCLEOTIDE SEQUENCE [LARGE SCALE GENOMIC DNA]</scope>
    <source>
        <strain evidence="2">DUOXIRENSHENG_FW03</strain>
        <tissue evidence="2">Leaves</tissue>
    </source>
</reference>
<keyword evidence="1" id="KW-1133">Transmembrane helix</keyword>
<evidence type="ECO:0000313" key="2">
    <source>
        <dbReference type="EMBL" id="KAK7394568.1"/>
    </source>
</evidence>
<accession>A0AAN9SI17</accession>